<organism evidence="2 3">
    <name type="scientific">Corynebacterium variabile</name>
    <dbReference type="NCBI Taxonomy" id="1727"/>
    <lineage>
        <taxon>Bacteria</taxon>
        <taxon>Bacillati</taxon>
        <taxon>Actinomycetota</taxon>
        <taxon>Actinomycetes</taxon>
        <taxon>Mycobacteriales</taxon>
        <taxon>Corynebacteriaceae</taxon>
        <taxon>Corynebacterium</taxon>
    </lineage>
</organism>
<proteinExistence type="predicted"/>
<keyword evidence="3" id="KW-1185">Reference proteome</keyword>
<evidence type="ECO:0000313" key="3">
    <source>
        <dbReference type="Proteomes" id="UP000182498"/>
    </source>
</evidence>
<protein>
    <submittedName>
        <fullName evidence="2">Uncharacterized protein</fullName>
    </submittedName>
</protein>
<feature type="transmembrane region" description="Helical" evidence="1">
    <location>
        <begin position="235"/>
        <end position="254"/>
    </location>
</feature>
<sequence>MTITTDATESRTGVRWRLSWCVVLTVVVLWPFAVAVVAGWDRDSALLLRDLSVPGSMALNDLATGAHGLARAVPQDAVLAFLSPVLPPTVVVGLLMCACGAAGAWGATVLAQRFGAGRVGQALASFLVVWNPYVAERLLQGHWSVVAAGMLLPLVAWLSLERRRVWLVVALAVCALTPTGLILAVVTAVVASGWRWFSLVPAVAGAVLSLPWVIPSLGDASATLTDAGGASLFAARAEPWVGTLGALAGLGGIWNSDAVPDHRVPVAGVLLAVAAVVVAVVLWRRGEWSGGLRRLSVLAVTAVLVPALLATGPGVTLLGEVLEILPGAGLLRDTQKFVVLALPALVILLARVDVPVPRVASAAPVLAAGFLAFLQVPALPVDLSDLRPTTLDRGYADAVDSVEDAGAGRTLLWPPGNYRIIDGRPALDPLLKMLPGSPVDPGYLVVDGRIVDGDPDTVRLLSGLAAGDDGLAEAGVDLVLVETDATEDAGVSVPAVLTDGVSPHELLWSADGWELYRVR</sequence>
<dbReference type="EMBL" id="FAUH01000011">
    <property type="protein sequence ID" value="CUU66396.1"/>
    <property type="molecule type" value="Genomic_DNA"/>
</dbReference>
<feature type="transmembrane region" description="Helical" evidence="1">
    <location>
        <begin position="266"/>
        <end position="283"/>
    </location>
</feature>
<keyword evidence="1" id="KW-0812">Transmembrane</keyword>
<dbReference type="OrthoDB" id="3463898at2"/>
<name>A0A0X2NLP2_9CORY</name>
<feature type="transmembrane region" description="Helical" evidence="1">
    <location>
        <begin position="295"/>
        <end position="315"/>
    </location>
</feature>
<feature type="transmembrane region" description="Helical" evidence="1">
    <location>
        <begin position="196"/>
        <end position="214"/>
    </location>
</feature>
<feature type="transmembrane region" description="Helical" evidence="1">
    <location>
        <begin position="118"/>
        <end position="135"/>
    </location>
</feature>
<feature type="transmembrane region" description="Helical" evidence="1">
    <location>
        <begin position="90"/>
        <end position="111"/>
    </location>
</feature>
<evidence type="ECO:0000313" key="2">
    <source>
        <dbReference type="EMBL" id="CUU66396.1"/>
    </source>
</evidence>
<keyword evidence="1" id="KW-0472">Membrane</keyword>
<dbReference type="Proteomes" id="UP000182498">
    <property type="component" value="Unassembled WGS sequence"/>
</dbReference>
<evidence type="ECO:0000256" key="1">
    <source>
        <dbReference type="SAM" id="Phobius"/>
    </source>
</evidence>
<dbReference type="AlphaFoldDB" id="A0A0X2NLP2"/>
<gene>
    <name evidence="2" type="ORF">CVAR292_01740</name>
</gene>
<feature type="transmembrane region" description="Helical" evidence="1">
    <location>
        <begin position="20"/>
        <end position="40"/>
    </location>
</feature>
<dbReference type="RefSeq" id="WP_073884198.1">
    <property type="nucleotide sequence ID" value="NZ_FAUH01000011.1"/>
</dbReference>
<feature type="transmembrane region" description="Helical" evidence="1">
    <location>
        <begin position="359"/>
        <end position="379"/>
    </location>
</feature>
<feature type="transmembrane region" description="Helical" evidence="1">
    <location>
        <begin position="141"/>
        <end position="158"/>
    </location>
</feature>
<keyword evidence="1" id="KW-1133">Transmembrane helix</keyword>
<reference evidence="3" key="1">
    <citation type="submission" date="2015-11" db="EMBL/GenBank/DDBJ databases">
        <authorList>
            <person name="Dugat-Bony E."/>
        </authorList>
    </citation>
    <scope>NUCLEOTIDE SEQUENCE [LARGE SCALE GENOMIC DNA]</scope>
    <source>
        <strain evidence="3">Mu292</strain>
    </source>
</reference>
<feature type="transmembrane region" description="Helical" evidence="1">
    <location>
        <begin position="335"/>
        <end position="352"/>
    </location>
</feature>
<feature type="transmembrane region" description="Helical" evidence="1">
    <location>
        <begin position="165"/>
        <end position="190"/>
    </location>
</feature>
<accession>A0A0X2NLP2</accession>